<evidence type="ECO:0000313" key="3">
    <source>
        <dbReference type="Proteomes" id="UP000267821"/>
    </source>
</evidence>
<evidence type="ECO:0000313" key="2">
    <source>
        <dbReference type="EMBL" id="RPB27369.1"/>
    </source>
</evidence>
<feature type="non-terminal residue" evidence="2">
    <location>
        <position position="122"/>
    </location>
</feature>
<accession>A0A3N4M0J3</accession>
<reference evidence="2 3" key="1">
    <citation type="journal article" date="2018" name="Nat. Ecol. Evol.">
        <title>Pezizomycetes genomes reveal the molecular basis of ectomycorrhizal truffle lifestyle.</title>
        <authorList>
            <person name="Murat C."/>
            <person name="Payen T."/>
            <person name="Noel B."/>
            <person name="Kuo A."/>
            <person name="Morin E."/>
            <person name="Chen J."/>
            <person name="Kohler A."/>
            <person name="Krizsan K."/>
            <person name="Balestrini R."/>
            <person name="Da Silva C."/>
            <person name="Montanini B."/>
            <person name="Hainaut M."/>
            <person name="Levati E."/>
            <person name="Barry K.W."/>
            <person name="Belfiori B."/>
            <person name="Cichocki N."/>
            <person name="Clum A."/>
            <person name="Dockter R.B."/>
            <person name="Fauchery L."/>
            <person name="Guy J."/>
            <person name="Iotti M."/>
            <person name="Le Tacon F."/>
            <person name="Lindquist E.A."/>
            <person name="Lipzen A."/>
            <person name="Malagnac F."/>
            <person name="Mello A."/>
            <person name="Molinier V."/>
            <person name="Miyauchi S."/>
            <person name="Poulain J."/>
            <person name="Riccioni C."/>
            <person name="Rubini A."/>
            <person name="Sitrit Y."/>
            <person name="Splivallo R."/>
            <person name="Traeger S."/>
            <person name="Wang M."/>
            <person name="Zifcakova L."/>
            <person name="Wipf D."/>
            <person name="Zambonelli A."/>
            <person name="Paolocci F."/>
            <person name="Nowrousian M."/>
            <person name="Ottonello S."/>
            <person name="Baldrian P."/>
            <person name="Spatafora J.W."/>
            <person name="Henrissat B."/>
            <person name="Nagy L.G."/>
            <person name="Aury J.M."/>
            <person name="Wincker P."/>
            <person name="Grigoriev I.V."/>
            <person name="Bonfante P."/>
            <person name="Martin F.M."/>
        </authorList>
    </citation>
    <scope>NUCLEOTIDE SEQUENCE [LARGE SCALE GENOMIC DNA]</scope>
    <source>
        <strain evidence="2 3">ATCC MYA-4762</strain>
    </source>
</reference>
<keyword evidence="1" id="KW-0732">Signal</keyword>
<dbReference type="InParanoid" id="A0A3N4M0J3"/>
<organism evidence="2 3">
    <name type="scientific">Terfezia boudieri ATCC MYA-4762</name>
    <dbReference type="NCBI Taxonomy" id="1051890"/>
    <lineage>
        <taxon>Eukaryota</taxon>
        <taxon>Fungi</taxon>
        <taxon>Dikarya</taxon>
        <taxon>Ascomycota</taxon>
        <taxon>Pezizomycotina</taxon>
        <taxon>Pezizomycetes</taxon>
        <taxon>Pezizales</taxon>
        <taxon>Pezizaceae</taxon>
        <taxon>Terfezia</taxon>
    </lineage>
</organism>
<proteinExistence type="predicted"/>
<keyword evidence="3" id="KW-1185">Reference proteome</keyword>
<dbReference type="EMBL" id="ML121531">
    <property type="protein sequence ID" value="RPB27369.1"/>
    <property type="molecule type" value="Genomic_DNA"/>
</dbReference>
<name>A0A3N4M0J3_9PEZI</name>
<dbReference type="AlphaFoldDB" id="A0A3N4M0J3"/>
<feature type="signal peptide" evidence="1">
    <location>
        <begin position="1"/>
        <end position="21"/>
    </location>
</feature>
<sequence>MHFSSITLIFLLTSLCSAAAAAAVALHPESEFKFENSIINAKLNDLDARGVLSRTRNFQLAIIESWTGRKNPDSSCTWDPVHWNIHRYKKLPDPNVRTLCSVNDSNNKLHYSGRIFMGSVSS</sequence>
<evidence type="ECO:0000256" key="1">
    <source>
        <dbReference type="SAM" id="SignalP"/>
    </source>
</evidence>
<dbReference type="OrthoDB" id="10409021at2759"/>
<protein>
    <submittedName>
        <fullName evidence="2">Uncharacterized protein</fullName>
    </submittedName>
</protein>
<feature type="chain" id="PRO_5018310371" evidence="1">
    <location>
        <begin position="22"/>
        <end position="122"/>
    </location>
</feature>
<dbReference type="Proteomes" id="UP000267821">
    <property type="component" value="Unassembled WGS sequence"/>
</dbReference>
<gene>
    <name evidence="2" type="ORF">L211DRAFT_834226</name>
</gene>